<evidence type="ECO:0000313" key="2">
    <source>
        <dbReference type="Proteomes" id="UP001178303"/>
    </source>
</evidence>
<evidence type="ECO:0000313" key="1">
    <source>
        <dbReference type="EMBL" id="WHY31642.1"/>
    </source>
</evidence>
<reference evidence="1" key="1">
    <citation type="submission" date="2023-05" db="EMBL/GenBank/DDBJ databases">
        <title>Comparative genomics of Bacillaceae isolates and their secondary metabolite potential.</title>
        <authorList>
            <person name="Song L."/>
            <person name="Nielsen L.J."/>
            <person name="Mohite O."/>
            <person name="Xu X."/>
            <person name="Weber T."/>
            <person name="Kovacs A.T."/>
        </authorList>
    </citation>
    <scope>NUCLEOTIDE SEQUENCE</scope>
    <source>
        <strain evidence="1">LN15</strain>
    </source>
</reference>
<proteinExistence type="predicted"/>
<protein>
    <submittedName>
        <fullName evidence="1">Uncharacterized protein</fullName>
    </submittedName>
</protein>
<dbReference type="RefSeq" id="WP_283886069.1">
    <property type="nucleotide sequence ID" value="NZ_CP126099.1"/>
</dbReference>
<name>A0AA95LYS3_9BACI</name>
<sequence length="84" mass="9368">MALTDEQYRAGAIAHINGFCSPQFTDGSLPPDVEIAVDMIVKSMKESQNVASQSLGDMSKSFFEGATYRSALNFLKPYRKVRFR</sequence>
<dbReference type="Gene3D" id="1.10.246.150">
    <property type="match status" value="1"/>
</dbReference>
<dbReference type="AlphaFoldDB" id="A0AA95LYS3"/>
<dbReference type="Proteomes" id="UP001178303">
    <property type="component" value="Chromosome"/>
</dbReference>
<accession>A0AA95LYS3</accession>
<dbReference type="InterPro" id="IPR053746">
    <property type="entry name" value="Viral_HT_Connector_Assembly"/>
</dbReference>
<gene>
    <name evidence="1" type="ORF">QNH45_13020</name>
</gene>
<organism evidence="1 2">
    <name type="scientific">Bacillus wiedmannii</name>
    <dbReference type="NCBI Taxonomy" id="1890302"/>
    <lineage>
        <taxon>Bacteria</taxon>
        <taxon>Bacillati</taxon>
        <taxon>Bacillota</taxon>
        <taxon>Bacilli</taxon>
        <taxon>Bacillales</taxon>
        <taxon>Bacillaceae</taxon>
        <taxon>Bacillus</taxon>
        <taxon>Bacillus cereus group</taxon>
    </lineage>
</organism>
<dbReference type="EMBL" id="CP126099">
    <property type="protein sequence ID" value="WHY31642.1"/>
    <property type="molecule type" value="Genomic_DNA"/>
</dbReference>